<gene>
    <name evidence="1" type="ORF">HNY73_005036</name>
</gene>
<name>A0A8T0FHP9_ARGBR</name>
<proteinExistence type="predicted"/>
<protein>
    <submittedName>
        <fullName evidence="1">Uncharacterized protein</fullName>
    </submittedName>
</protein>
<accession>A0A8T0FHP9</accession>
<dbReference type="Proteomes" id="UP000807504">
    <property type="component" value="Unassembled WGS sequence"/>
</dbReference>
<dbReference type="EMBL" id="JABXBU010000011">
    <property type="protein sequence ID" value="KAF8789942.1"/>
    <property type="molecule type" value="Genomic_DNA"/>
</dbReference>
<evidence type="ECO:0000313" key="2">
    <source>
        <dbReference type="Proteomes" id="UP000807504"/>
    </source>
</evidence>
<evidence type="ECO:0000313" key="1">
    <source>
        <dbReference type="EMBL" id="KAF8789942.1"/>
    </source>
</evidence>
<reference evidence="1" key="1">
    <citation type="journal article" date="2020" name="bioRxiv">
        <title>Chromosome-level reference genome of the European wasp spider Argiope bruennichi: a resource for studies on range expansion and evolutionary adaptation.</title>
        <authorList>
            <person name="Sheffer M.M."/>
            <person name="Hoppe A."/>
            <person name="Krehenwinkel H."/>
            <person name="Uhl G."/>
            <person name="Kuss A.W."/>
            <person name="Jensen L."/>
            <person name="Jensen C."/>
            <person name="Gillespie R.G."/>
            <person name="Hoff K.J."/>
            <person name="Prost S."/>
        </authorList>
    </citation>
    <scope>NUCLEOTIDE SEQUENCE</scope>
</reference>
<comment type="caution">
    <text evidence="1">The sequence shown here is derived from an EMBL/GenBank/DDBJ whole genome shotgun (WGS) entry which is preliminary data.</text>
</comment>
<reference evidence="1" key="2">
    <citation type="submission" date="2020-06" db="EMBL/GenBank/DDBJ databases">
        <authorList>
            <person name="Sheffer M."/>
        </authorList>
    </citation>
    <scope>NUCLEOTIDE SEQUENCE</scope>
</reference>
<sequence>MVLSEAKGNRTLLGTDFLQYAGSVLDVPNGKWHFCEKPQIQYFFYNVHSNNENCLVAYSKEKIAETSSSIQVPKTSYTINLRSDEDNNVIN</sequence>
<organism evidence="1 2">
    <name type="scientific">Argiope bruennichi</name>
    <name type="common">Wasp spider</name>
    <name type="synonym">Aranea bruennichi</name>
    <dbReference type="NCBI Taxonomy" id="94029"/>
    <lineage>
        <taxon>Eukaryota</taxon>
        <taxon>Metazoa</taxon>
        <taxon>Ecdysozoa</taxon>
        <taxon>Arthropoda</taxon>
        <taxon>Chelicerata</taxon>
        <taxon>Arachnida</taxon>
        <taxon>Araneae</taxon>
        <taxon>Araneomorphae</taxon>
        <taxon>Entelegynae</taxon>
        <taxon>Araneoidea</taxon>
        <taxon>Araneidae</taxon>
        <taxon>Argiope</taxon>
    </lineage>
</organism>
<keyword evidence="2" id="KW-1185">Reference proteome</keyword>
<dbReference type="AlphaFoldDB" id="A0A8T0FHP9"/>